<dbReference type="InterPro" id="IPR005720">
    <property type="entry name" value="Dihydroorotate_DH_cat"/>
</dbReference>
<dbReference type="SUPFAM" id="SSF51395">
    <property type="entry name" value="FMN-linked oxidoreductases"/>
    <property type="match status" value="1"/>
</dbReference>
<dbReference type="RefSeq" id="WP_047753824.1">
    <property type="nucleotide sequence ID" value="NZ_CAJUHA010000022.1"/>
</dbReference>
<feature type="domain" description="4Fe-4S ferredoxin-type" evidence="13">
    <location>
        <begin position="304"/>
        <end position="333"/>
    </location>
</feature>
<accession>A0A0G2ZAT2</accession>
<keyword evidence="15" id="KW-1185">Reference proteome</keyword>
<dbReference type="GO" id="GO:0006221">
    <property type="term" value="P:pyrimidine nucleotide biosynthetic process"/>
    <property type="evidence" value="ECO:0007669"/>
    <property type="project" value="UniProtKB-KW"/>
</dbReference>
<evidence type="ECO:0000313" key="15">
    <source>
        <dbReference type="Proteomes" id="UP000035159"/>
    </source>
</evidence>
<evidence type="ECO:0000256" key="9">
    <source>
        <dbReference type="ARBA" id="ARBA00023004"/>
    </source>
</evidence>
<evidence type="ECO:0000256" key="7">
    <source>
        <dbReference type="ARBA" id="ARBA00022975"/>
    </source>
</evidence>
<dbReference type="InterPro" id="IPR023359">
    <property type="entry name" value="Dihydro_DH_chainA_dom2"/>
</dbReference>
<evidence type="ECO:0000256" key="11">
    <source>
        <dbReference type="ARBA" id="ARBA00030119"/>
    </source>
</evidence>
<dbReference type="OrthoDB" id="9794954at2"/>
<dbReference type="GO" id="GO:0005737">
    <property type="term" value="C:cytoplasm"/>
    <property type="evidence" value="ECO:0007669"/>
    <property type="project" value="InterPro"/>
</dbReference>
<dbReference type="Pfam" id="PF13237">
    <property type="entry name" value="Fer4_10"/>
    <property type="match status" value="1"/>
</dbReference>
<keyword evidence="9" id="KW-0408">Iron</keyword>
<dbReference type="PATRIC" id="fig|1330330.3.peg.275"/>
<dbReference type="EMBL" id="CP011232">
    <property type="protein sequence ID" value="AKI96689.1"/>
    <property type="molecule type" value="Genomic_DNA"/>
</dbReference>
<dbReference type="Gene3D" id="3.20.20.70">
    <property type="entry name" value="Aldolase class I"/>
    <property type="match status" value="1"/>
</dbReference>
<protein>
    <recommendedName>
        <fullName evidence="12">Dihydrothymine dehydrogenase</fullName>
    </recommendedName>
    <alternativeName>
        <fullName evidence="11">Dihydrouracil dehydrogenase</fullName>
    </alternativeName>
</protein>
<dbReference type="GO" id="GO:0051536">
    <property type="term" value="F:iron-sulfur cluster binding"/>
    <property type="evidence" value="ECO:0007669"/>
    <property type="project" value="UniProtKB-KW"/>
</dbReference>
<keyword evidence="4" id="KW-0285">Flavoprotein</keyword>
<evidence type="ECO:0000256" key="12">
    <source>
        <dbReference type="ARBA" id="ARBA00032722"/>
    </source>
</evidence>
<name>A0A0G2ZAT2_9BACT</name>
<gene>
    <name evidence="14" type="ORF">IX53_01355</name>
</gene>
<dbReference type="PROSITE" id="PS51379">
    <property type="entry name" value="4FE4S_FER_2"/>
    <property type="match status" value="2"/>
</dbReference>
<organism evidence="14 15">
    <name type="scientific">Kosmotoga pacifica</name>
    <dbReference type="NCBI Taxonomy" id="1330330"/>
    <lineage>
        <taxon>Bacteria</taxon>
        <taxon>Thermotogati</taxon>
        <taxon>Thermotogota</taxon>
        <taxon>Thermotogae</taxon>
        <taxon>Kosmotogales</taxon>
        <taxon>Kosmotogaceae</taxon>
        <taxon>Kosmotoga</taxon>
    </lineage>
</organism>
<dbReference type="Gene3D" id="2.30.26.10">
    <property type="entry name" value="Dihydroorotate Dehydrogenase A, chain A, domain 2"/>
    <property type="match status" value="1"/>
</dbReference>
<dbReference type="GO" id="GO:0006207">
    <property type="term" value="P:'de novo' pyrimidine nucleobase biosynthetic process"/>
    <property type="evidence" value="ECO:0007669"/>
    <property type="project" value="TreeGrafter"/>
</dbReference>
<evidence type="ECO:0000259" key="13">
    <source>
        <dbReference type="PROSITE" id="PS51379"/>
    </source>
</evidence>
<evidence type="ECO:0000256" key="10">
    <source>
        <dbReference type="ARBA" id="ARBA00023014"/>
    </source>
</evidence>
<evidence type="ECO:0000256" key="3">
    <source>
        <dbReference type="ARBA" id="ARBA00010804"/>
    </source>
</evidence>
<evidence type="ECO:0000256" key="6">
    <source>
        <dbReference type="ARBA" id="ARBA00022723"/>
    </source>
</evidence>
<dbReference type="Proteomes" id="UP000035159">
    <property type="component" value="Chromosome"/>
</dbReference>
<comment type="pathway">
    <text evidence="2">Pyrimidine metabolism; UMP biosynthesis via de novo pathway.</text>
</comment>
<keyword evidence="7" id="KW-0665">Pyrimidine biosynthesis</keyword>
<reference evidence="14 15" key="1">
    <citation type="submission" date="2015-04" db="EMBL/GenBank/DDBJ databases">
        <title>Complete Genome Sequence of Kosmotoga pacifica SLHLJ1.</title>
        <authorList>
            <person name="Jiang L.J."/>
            <person name="Shao Z.Z."/>
            <person name="Jebbar M."/>
        </authorList>
    </citation>
    <scope>NUCLEOTIDE SEQUENCE [LARGE SCALE GENOMIC DNA]</scope>
    <source>
        <strain evidence="14 15">SLHLJ1</strain>
    </source>
</reference>
<dbReference type="SUPFAM" id="SSF54862">
    <property type="entry name" value="4Fe-4S ferredoxins"/>
    <property type="match status" value="1"/>
</dbReference>
<dbReference type="Pfam" id="PF01180">
    <property type="entry name" value="DHO_dh"/>
    <property type="match status" value="1"/>
</dbReference>
<dbReference type="InterPro" id="IPR013785">
    <property type="entry name" value="Aldolase_TIM"/>
</dbReference>
<proteinExistence type="inferred from homology"/>
<sequence length="362" mass="39188">MELTVEIAGIKLKNPVLPASGPLTGDDGKMLALEKLGVGGMVTKTISTKAAEVPRPCIIAGNNYVMNTELWTEYPPEKWEEEFLPRYRAKSGLPLIISLGYTVEDLEVLVPRFERFADGFELSTHYVADDPELMKLLIRTVKNHSKKPVFLKFDPSVPDPEGMARTIEEAGGDGIVIMNSLGPAFPLDRKAGKSYLGSENGFGWVSGPVIKPLSLAMVKRVAKSTSLPIIGVGGISSADDIIEFMMAGARAVQLLSAALIRGKSLYKKIVEALPVKLQELGVNNIEEIIGVAKDSNKEASFEKRTPVIDRKRCTLCGLCVDICPYFALSIENNSVVVDTDECFGCGLCQSRCPVKAIGGVLI</sequence>
<feature type="domain" description="4Fe-4S ferredoxin-type" evidence="13">
    <location>
        <begin position="334"/>
        <end position="362"/>
    </location>
</feature>
<keyword evidence="10" id="KW-0411">Iron-sulfur</keyword>
<evidence type="ECO:0000256" key="2">
    <source>
        <dbReference type="ARBA" id="ARBA00004725"/>
    </source>
</evidence>
<dbReference type="STRING" id="1330330.IX53_01355"/>
<dbReference type="PROSITE" id="PS00198">
    <property type="entry name" value="4FE4S_FER_1"/>
    <property type="match status" value="1"/>
</dbReference>
<dbReference type="PANTHER" id="PTHR48109:SF1">
    <property type="entry name" value="DIHYDROOROTATE DEHYDROGENASE (FUMARATE)"/>
    <property type="match status" value="1"/>
</dbReference>
<dbReference type="KEGG" id="kpf:IX53_01355"/>
<dbReference type="GO" id="GO:0046872">
    <property type="term" value="F:metal ion binding"/>
    <property type="evidence" value="ECO:0007669"/>
    <property type="project" value="UniProtKB-KW"/>
</dbReference>
<evidence type="ECO:0000313" key="14">
    <source>
        <dbReference type="EMBL" id="AKI96689.1"/>
    </source>
</evidence>
<keyword evidence="5" id="KW-0288">FMN</keyword>
<evidence type="ECO:0000256" key="5">
    <source>
        <dbReference type="ARBA" id="ARBA00022643"/>
    </source>
</evidence>
<dbReference type="AlphaFoldDB" id="A0A0G2ZAT2"/>
<evidence type="ECO:0000256" key="4">
    <source>
        <dbReference type="ARBA" id="ARBA00022630"/>
    </source>
</evidence>
<keyword evidence="8" id="KW-0560">Oxidoreductase</keyword>
<evidence type="ECO:0000256" key="8">
    <source>
        <dbReference type="ARBA" id="ARBA00023002"/>
    </source>
</evidence>
<evidence type="ECO:0000256" key="1">
    <source>
        <dbReference type="ARBA" id="ARBA00001917"/>
    </source>
</evidence>
<dbReference type="PANTHER" id="PTHR48109">
    <property type="entry name" value="DIHYDROOROTATE DEHYDROGENASE (QUINONE), MITOCHONDRIAL-RELATED"/>
    <property type="match status" value="1"/>
</dbReference>
<dbReference type="InterPro" id="IPR017896">
    <property type="entry name" value="4Fe4S_Fe-S-bd"/>
</dbReference>
<comment type="cofactor">
    <cofactor evidence="1">
        <name>FMN</name>
        <dbReference type="ChEBI" id="CHEBI:58210"/>
    </cofactor>
</comment>
<comment type="similarity">
    <text evidence="3">Belongs to the dihydropyrimidine dehydrogenase family.</text>
</comment>
<dbReference type="InterPro" id="IPR017900">
    <property type="entry name" value="4Fe4S_Fe_S_CS"/>
</dbReference>
<dbReference type="InterPro" id="IPR050074">
    <property type="entry name" value="DHO_dehydrogenase"/>
</dbReference>
<dbReference type="GO" id="GO:0004152">
    <property type="term" value="F:dihydroorotate dehydrogenase activity"/>
    <property type="evidence" value="ECO:0007669"/>
    <property type="project" value="TreeGrafter"/>
</dbReference>
<dbReference type="Gene3D" id="3.30.70.20">
    <property type="match status" value="2"/>
</dbReference>
<keyword evidence="6" id="KW-0479">Metal-binding</keyword>